<proteinExistence type="predicted"/>
<dbReference type="InterPro" id="IPR001223">
    <property type="entry name" value="Glyco_hydro18_cat"/>
</dbReference>
<dbReference type="PROSITE" id="PS51910">
    <property type="entry name" value="GH18_2"/>
    <property type="match status" value="1"/>
</dbReference>
<dbReference type="GO" id="GO:0004568">
    <property type="term" value="F:chitinase activity"/>
    <property type="evidence" value="ECO:0007669"/>
    <property type="project" value="TreeGrafter"/>
</dbReference>
<evidence type="ECO:0000313" key="4">
    <source>
        <dbReference type="Proteomes" id="UP000053831"/>
    </source>
</evidence>
<evidence type="ECO:0000256" key="1">
    <source>
        <dbReference type="SAM" id="MobiDB-lite"/>
    </source>
</evidence>
<protein>
    <submittedName>
        <fullName evidence="3">Chitinase 2</fullName>
    </submittedName>
</protein>
<dbReference type="PANTHER" id="PTHR45708:SF60">
    <property type="entry name" value="III CHITINASE, PUTATIVE (AFU_ORTHOLOGUE AFUA_5G03850)-RELATED"/>
    <property type="match status" value="1"/>
</dbReference>
<dbReference type="InterPro" id="IPR050542">
    <property type="entry name" value="Glycosyl_Hydrlase18_Chitinase"/>
</dbReference>
<dbReference type="SUPFAM" id="SSF51445">
    <property type="entry name" value="(Trans)glycosidases"/>
    <property type="match status" value="1"/>
</dbReference>
<evidence type="ECO:0000259" key="2">
    <source>
        <dbReference type="PROSITE" id="PS51910"/>
    </source>
</evidence>
<dbReference type="OrthoDB" id="3012298at2759"/>
<dbReference type="Pfam" id="PF00704">
    <property type="entry name" value="Glyco_hydro_18"/>
    <property type="match status" value="1"/>
</dbReference>
<organism evidence="3 4">
    <name type="scientific">Escovopsis weberi</name>
    <dbReference type="NCBI Taxonomy" id="150374"/>
    <lineage>
        <taxon>Eukaryota</taxon>
        <taxon>Fungi</taxon>
        <taxon>Dikarya</taxon>
        <taxon>Ascomycota</taxon>
        <taxon>Pezizomycotina</taxon>
        <taxon>Sordariomycetes</taxon>
        <taxon>Hypocreomycetidae</taxon>
        <taxon>Hypocreales</taxon>
        <taxon>Hypocreaceae</taxon>
        <taxon>Escovopsis</taxon>
    </lineage>
</organism>
<comment type="caution">
    <text evidence="3">The sequence shown here is derived from an EMBL/GenBank/DDBJ whole genome shotgun (WGS) entry which is preliminary data.</text>
</comment>
<dbReference type="AlphaFoldDB" id="A0A0M9VS23"/>
<accession>A0A0M9VS23</accession>
<evidence type="ECO:0000313" key="3">
    <source>
        <dbReference type="EMBL" id="KOS17082.1"/>
    </source>
</evidence>
<dbReference type="InterPro" id="IPR017853">
    <property type="entry name" value="GH"/>
</dbReference>
<keyword evidence="4" id="KW-1185">Reference proteome</keyword>
<feature type="region of interest" description="Disordered" evidence="1">
    <location>
        <begin position="271"/>
        <end position="302"/>
    </location>
</feature>
<gene>
    <name evidence="3" type="ORF">ESCO_006023</name>
</gene>
<dbReference type="GO" id="GO:0005975">
    <property type="term" value="P:carbohydrate metabolic process"/>
    <property type="evidence" value="ECO:0007669"/>
    <property type="project" value="InterPro"/>
</dbReference>
<name>A0A0M9VS23_ESCWE</name>
<dbReference type="GO" id="GO:0005576">
    <property type="term" value="C:extracellular region"/>
    <property type="evidence" value="ECO:0007669"/>
    <property type="project" value="TreeGrafter"/>
</dbReference>
<feature type="domain" description="GH18" evidence="2">
    <location>
        <begin position="1"/>
        <end position="259"/>
    </location>
</feature>
<dbReference type="Proteomes" id="UP000053831">
    <property type="component" value="Unassembled WGS sequence"/>
</dbReference>
<sequence>MTDTPGISITHVILAAIHINPDPLAIHLNDHPPDHPRYASLWADIATLQSAGVKVLAMLGGAAPGTYARLAGPDDAAFDRYYIPLRNLLRRRALDGIDLDVEEPTSLADIVRLIDRLRADFGPEFLITLAPVAAALINHEANLSGFDYEALEVMRGPQIAWYNAQFYNGWGDMTNLFMYEMMLQKGWPVEKIVVGLVTSPDNGRGFVPFEFLSAVLRTLRARYRRFAGVMGWEYFNSLPGGVDRPWEWAREITDVLRKQYLMPAAPVGAVKVDGSGDLDPDQPGDPVEVPKPFNYYSDDQPE</sequence>
<dbReference type="Gene3D" id="3.20.20.80">
    <property type="entry name" value="Glycosidases"/>
    <property type="match status" value="1"/>
</dbReference>
<reference evidence="3 4" key="1">
    <citation type="submission" date="2015-07" db="EMBL/GenBank/DDBJ databases">
        <title>The genome of the fungus Escovopsis weberi, a specialized disease agent of ant agriculture.</title>
        <authorList>
            <person name="de Man T.J."/>
            <person name="Stajich J.E."/>
            <person name="Kubicek C.P."/>
            <person name="Chenthamara K."/>
            <person name="Atanasova L."/>
            <person name="Druzhinina I.S."/>
            <person name="Birnbaum S."/>
            <person name="Barribeau S.M."/>
            <person name="Teiling C."/>
            <person name="Suen G."/>
            <person name="Currie C."/>
            <person name="Gerardo N.M."/>
        </authorList>
    </citation>
    <scope>NUCLEOTIDE SEQUENCE [LARGE SCALE GENOMIC DNA]</scope>
</reference>
<dbReference type="PANTHER" id="PTHR45708">
    <property type="entry name" value="ENDOCHITINASE"/>
    <property type="match status" value="1"/>
</dbReference>
<dbReference type="EMBL" id="LGSR01000028">
    <property type="protein sequence ID" value="KOS17082.1"/>
    <property type="molecule type" value="Genomic_DNA"/>
</dbReference>